<sequence length="1195" mass="128031">MTNQHPSFGGHFNYAPPWPPINLPTAAQDSRLDPNDHTSTQPPAAPPGQYLDVNLGSVHANSRISGPGNHGGRGFFLPPQFPVLGEFDPSQLPPFPFPPPPLPPVGLPMPPGSFNTPSEHANVPRSHISQSSRSPAAMRTSTTQLDPNREEGEISEEEAGMPPVPKENLSLGQRTSWKSPHATAQNPELEEGEMASTYNPPSDVSMDRDVVRHAIELQQNDAPKAMATISQPHKSTAQLRVQAQGALLSLAPHNIRYHELVAEGINPAVLKQLYEEVGIRVVTPQPQQAPAATKAAVHAPQQPIANPTPSSAVSATGATSPLPSNKQEAVPASEKDKLPQKPSLEAPQPSEHSGQAAPQSDTDKPMERKEVIARMLAAKAAKKTEPSVPKPAPTPSVGCPNSTPAVSKQSQAPTREKNKAQTELARQRIEELKKQAMFRSRQKAQASRPGNAVEQNVEIGQAPISVAPASIIQHPLPVRPPVPDSSPAAIPGLFMAGSKQGSDHEGATAPGQGVVVDPTPLPRAAQRKRPRASDFDEPLAAPKKHLSHATAPPSAAERLVIDISDDESLYWDDEEDDMDINSSQDQEPGPAIVPYPARPSLQKNHSAPSTSQAPSRAGDQEGIREKDLQIQEMHRKIAELEQKRKRKAELASGTQSPNALDDSGASSSSAGQSNPADVEPADPSASTPSLQVAPTTVASTSSVANRPDLINTFSDSSVRVLASMDLEQLDYIRSKILRMKAIESGLPGLDAEIQSSESRLSVCRAEADKLLSDITKGKEGRLYLVEELKNLSYEINGLSLEDLDELRRQAEVKEQHLAAKEESTSNQFSSDSSDMSVSDALGPTDVTSTLNPPQPAVSPAGTIAVNGASDDIEESSDISESESDQFRHDASESDGSAMDESSSSTSESDSDEDEETATLDTQAEAPSSASIAEASNKVDANASHHPHAESPPSAADDHNMEVESSGHEAERSRESSAASDAYEPPEPVADAESADSVYSPPFSPAPLGSVTDTAIPATSFGLPQSGEALTEAPQVSGSKPGLDSQVGILGSEPPSTRSETKFSPYVSPLRLFKAYRFHPNYTAEVPGGYRSLTYSHNIDPMKYLCPYELAGVCNDRSCEFQHFRDMTLSDDKILVQMGAVREGESEEEKEVYRAGLKEIINELRRDKVKDFEIVAASIAAYRRRFLQDPTRILPL</sequence>
<feature type="compositionally biased region" description="Basic and acidic residues" evidence="1">
    <location>
        <begin position="618"/>
        <end position="642"/>
    </location>
</feature>
<accession>A0A9W9FRD9</accession>
<dbReference type="AlphaFoldDB" id="A0A9W9FRD9"/>
<dbReference type="Proteomes" id="UP001141434">
    <property type="component" value="Unassembled WGS sequence"/>
</dbReference>
<dbReference type="OrthoDB" id="1922977at2759"/>
<feature type="compositionally biased region" description="Acidic residues" evidence="1">
    <location>
        <begin position="870"/>
        <end position="883"/>
    </location>
</feature>
<dbReference type="PANTHER" id="PTHR21563">
    <property type="entry name" value="ZINC FINGER C3H1 DOMAIN-CONTAINING PROTEIN"/>
    <property type="match status" value="1"/>
</dbReference>
<dbReference type="GeneID" id="81392034"/>
<feature type="region of interest" description="Disordered" evidence="1">
    <location>
        <begin position="477"/>
        <end position="700"/>
    </location>
</feature>
<dbReference type="RefSeq" id="XP_056513933.1">
    <property type="nucleotide sequence ID" value="XM_056652866.1"/>
</dbReference>
<feature type="compositionally biased region" description="Acidic residues" evidence="1">
    <location>
        <begin position="563"/>
        <end position="579"/>
    </location>
</feature>
<feature type="compositionally biased region" description="Polar residues" evidence="1">
    <location>
        <begin position="127"/>
        <end position="146"/>
    </location>
</feature>
<feature type="compositionally biased region" description="Polar residues" evidence="1">
    <location>
        <begin position="601"/>
        <end position="614"/>
    </location>
</feature>
<dbReference type="Pfam" id="PF10650">
    <property type="entry name" value="zf-C3H1"/>
    <property type="match status" value="1"/>
</dbReference>
<dbReference type="GO" id="GO:0005634">
    <property type="term" value="C:nucleus"/>
    <property type="evidence" value="ECO:0007669"/>
    <property type="project" value="TreeGrafter"/>
</dbReference>
<dbReference type="GO" id="GO:0000178">
    <property type="term" value="C:exosome (RNase complex)"/>
    <property type="evidence" value="ECO:0007669"/>
    <property type="project" value="TreeGrafter"/>
</dbReference>
<feature type="region of interest" description="Disordered" evidence="1">
    <location>
        <begin position="816"/>
        <end position="1005"/>
    </location>
</feature>
<feature type="compositionally biased region" description="Low complexity" evidence="1">
    <location>
        <begin position="663"/>
        <end position="673"/>
    </location>
</feature>
<feature type="region of interest" description="Disordered" evidence="1">
    <location>
        <begin position="291"/>
        <end position="423"/>
    </location>
</feature>
<feature type="compositionally biased region" description="Low complexity" evidence="1">
    <location>
        <begin position="893"/>
        <end position="907"/>
    </location>
</feature>
<dbReference type="EMBL" id="JAPMSZ010000004">
    <property type="protein sequence ID" value="KAJ5104937.1"/>
    <property type="molecule type" value="Genomic_DNA"/>
</dbReference>
<feature type="compositionally biased region" description="Low complexity" evidence="1">
    <location>
        <begin position="824"/>
        <end position="839"/>
    </location>
</feature>
<feature type="region of interest" description="Disordered" evidence="1">
    <location>
        <begin position="112"/>
        <end position="205"/>
    </location>
</feature>
<reference evidence="3" key="2">
    <citation type="journal article" date="2023" name="IMA Fungus">
        <title>Comparative genomic study of the Penicillium genus elucidates a diverse pangenome and 15 lateral gene transfer events.</title>
        <authorList>
            <person name="Petersen C."/>
            <person name="Sorensen T."/>
            <person name="Nielsen M.R."/>
            <person name="Sondergaard T.E."/>
            <person name="Sorensen J.L."/>
            <person name="Fitzpatrick D.A."/>
            <person name="Frisvad J.C."/>
            <person name="Nielsen K.L."/>
        </authorList>
    </citation>
    <scope>NUCLEOTIDE SEQUENCE</scope>
    <source>
        <strain evidence="3">IBT 34128</strain>
    </source>
</reference>
<name>A0A9W9FRD9_9EURO</name>
<feature type="compositionally biased region" description="Low complexity" evidence="1">
    <location>
        <begin position="291"/>
        <end position="302"/>
    </location>
</feature>
<feature type="compositionally biased region" description="Low complexity" evidence="1">
    <location>
        <begin position="918"/>
        <end position="935"/>
    </location>
</feature>
<feature type="compositionally biased region" description="Acidic residues" evidence="1">
    <location>
        <begin position="908"/>
        <end position="917"/>
    </location>
</feature>
<evidence type="ECO:0000313" key="3">
    <source>
        <dbReference type="EMBL" id="KAJ5104937.1"/>
    </source>
</evidence>
<feature type="compositionally biased region" description="Basic and acidic residues" evidence="1">
    <location>
        <begin position="955"/>
        <end position="974"/>
    </location>
</feature>
<protein>
    <recommendedName>
        <fullName evidence="2">Putative zinc-finger domain-containing protein</fullName>
    </recommendedName>
</protein>
<feature type="compositionally biased region" description="Polar residues" evidence="1">
    <location>
        <begin position="684"/>
        <end position="700"/>
    </location>
</feature>
<feature type="compositionally biased region" description="Polar residues" evidence="1">
    <location>
        <begin position="399"/>
        <end position="413"/>
    </location>
</feature>
<organism evidence="3 4">
    <name type="scientific">Penicillium alfredii</name>
    <dbReference type="NCBI Taxonomy" id="1506179"/>
    <lineage>
        <taxon>Eukaryota</taxon>
        <taxon>Fungi</taxon>
        <taxon>Dikarya</taxon>
        <taxon>Ascomycota</taxon>
        <taxon>Pezizomycotina</taxon>
        <taxon>Eurotiomycetes</taxon>
        <taxon>Eurotiomycetidae</taxon>
        <taxon>Eurotiales</taxon>
        <taxon>Aspergillaceae</taxon>
        <taxon>Penicillium</taxon>
    </lineage>
</organism>
<proteinExistence type="predicted"/>
<feature type="compositionally biased region" description="Polar residues" evidence="1">
    <location>
        <begin position="170"/>
        <end position="186"/>
    </location>
</feature>
<feature type="compositionally biased region" description="Basic and acidic residues" evidence="1">
    <location>
        <begin position="361"/>
        <end position="372"/>
    </location>
</feature>
<dbReference type="InterPro" id="IPR039278">
    <property type="entry name" value="Red1"/>
</dbReference>
<feature type="domain" description="Putative zinc-finger" evidence="2">
    <location>
        <begin position="1104"/>
        <end position="1124"/>
    </location>
</feature>
<feature type="compositionally biased region" description="Polar residues" evidence="1">
    <location>
        <begin position="303"/>
        <end position="327"/>
    </location>
</feature>
<gene>
    <name evidence="3" type="ORF">NUU61_002284</name>
</gene>
<feature type="compositionally biased region" description="Basic and acidic residues" evidence="1">
    <location>
        <begin position="414"/>
        <end position="423"/>
    </location>
</feature>
<feature type="compositionally biased region" description="Polar residues" evidence="1">
    <location>
        <begin position="350"/>
        <end position="360"/>
    </location>
</feature>
<evidence type="ECO:0000313" key="4">
    <source>
        <dbReference type="Proteomes" id="UP001141434"/>
    </source>
</evidence>
<keyword evidence="4" id="KW-1185">Reference proteome</keyword>
<comment type="caution">
    <text evidence="3">The sequence shown here is derived from an EMBL/GenBank/DDBJ whole genome shotgun (WGS) entry which is preliminary data.</text>
</comment>
<evidence type="ECO:0000256" key="1">
    <source>
        <dbReference type="SAM" id="MobiDB-lite"/>
    </source>
</evidence>
<feature type="region of interest" description="Disordered" evidence="1">
    <location>
        <begin position="1029"/>
        <end position="1061"/>
    </location>
</feature>
<dbReference type="PANTHER" id="PTHR21563:SF3">
    <property type="entry name" value="ZINC FINGER C3H1 DOMAIN-CONTAINING PROTEIN"/>
    <property type="match status" value="1"/>
</dbReference>
<dbReference type="InterPro" id="IPR019607">
    <property type="entry name" value="Putative_zinc-finger_domain"/>
</dbReference>
<reference evidence="3" key="1">
    <citation type="submission" date="2022-11" db="EMBL/GenBank/DDBJ databases">
        <authorList>
            <person name="Petersen C."/>
        </authorList>
    </citation>
    <scope>NUCLEOTIDE SEQUENCE</scope>
    <source>
        <strain evidence="3">IBT 34128</strain>
    </source>
</reference>
<evidence type="ECO:0000259" key="2">
    <source>
        <dbReference type="Pfam" id="PF10650"/>
    </source>
</evidence>
<feature type="region of interest" description="Disordered" evidence="1">
    <location>
        <begin position="1"/>
        <end position="79"/>
    </location>
</feature>